<dbReference type="RefSeq" id="WP_094233674.1">
    <property type="nucleotide sequence ID" value="NZ_CP016199.1"/>
</dbReference>
<dbReference type="AlphaFoldDB" id="A0A223AR70"/>
<dbReference type="Proteomes" id="UP000214689">
    <property type="component" value="Chromosome"/>
</dbReference>
<dbReference type="PANTHER" id="PTHR43236">
    <property type="entry name" value="ANTITOXIN HIGA1"/>
    <property type="match status" value="1"/>
</dbReference>
<sequence length="248" mass="28559">MGRYQPVLNIGENGIPIISNEELDTIGERLVADFSPSLVFSPKEIDIDRFVTRYLSLKQDFYLLSHCGVYLGTTVFQTTDFLPIYDPDTRRAEYAHADAGTVIIDSTLLEEAQEHRYRFTMGHEGSHSILHPSYYLNTIGVDDEERQFAYVRCRADFSVSSETVRHNRYHLSDKKRLEQQANRLASAILMPRCSVKMALARVPNRGHRDWGLFAAQRLSEIFNVSHEAAFYRLKELGYIDRLTPYPAF</sequence>
<protein>
    <recommendedName>
        <fullName evidence="1">IrrE N-terminal-like domain-containing protein</fullName>
    </recommendedName>
</protein>
<dbReference type="InterPro" id="IPR010359">
    <property type="entry name" value="IrrE_HExxH"/>
</dbReference>
<feature type="domain" description="IrrE N-terminal-like" evidence="1">
    <location>
        <begin position="166"/>
        <end position="234"/>
    </location>
</feature>
<dbReference type="OrthoDB" id="581382at2"/>
<evidence type="ECO:0000259" key="1">
    <source>
        <dbReference type="Pfam" id="PF06114"/>
    </source>
</evidence>
<dbReference type="EMBL" id="CP016199">
    <property type="protein sequence ID" value="ASS37447.1"/>
    <property type="molecule type" value="Genomic_DNA"/>
</dbReference>
<reference evidence="3" key="1">
    <citation type="submission" date="2016-05" db="EMBL/GenBank/DDBJ databases">
        <authorList>
            <person name="Holder M.E."/>
            <person name="Ajami N.J."/>
            <person name="Petrosino J.F."/>
        </authorList>
    </citation>
    <scope>NUCLEOTIDE SEQUENCE [LARGE SCALE GENOMIC DNA]</scope>
    <source>
        <strain evidence="3">ATCC 700696</strain>
    </source>
</reference>
<evidence type="ECO:0000313" key="3">
    <source>
        <dbReference type="Proteomes" id="UP000214689"/>
    </source>
</evidence>
<dbReference type="Pfam" id="PF06114">
    <property type="entry name" value="Peptidase_M78"/>
    <property type="match status" value="1"/>
</dbReference>
<evidence type="ECO:0000313" key="2">
    <source>
        <dbReference type="EMBL" id="ASS37447.1"/>
    </source>
</evidence>
<accession>A0A223AR70</accession>
<organism evidence="2 3">
    <name type="scientific">Mogibacterium pumilum</name>
    <dbReference type="NCBI Taxonomy" id="86332"/>
    <lineage>
        <taxon>Bacteria</taxon>
        <taxon>Bacillati</taxon>
        <taxon>Bacillota</taxon>
        <taxon>Clostridia</taxon>
        <taxon>Peptostreptococcales</taxon>
        <taxon>Anaerovoracaceae</taxon>
        <taxon>Mogibacterium</taxon>
    </lineage>
</organism>
<dbReference type="InterPro" id="IPR052345">
    <property type="entry name" value="Rad_response_metalloprotease"/>
</dbReference>
<proteinExistence type="predicted"/>
<name>A0A223AR70_9FIRM</name>
<dbReference type="PANTHER" id="PTHR43236:SF1">
    <property type="entry name" value="BLL7220 PROTEIN"/>
    <property type="match status" value="1"/>
</dbReference>
<gene>
    <name evidence="2" type="ORF">AXF17_02510</name>
</gene>
<keyword evidence="3" id="KW-1185">Reference proteome</keyword>